<reference evidence="6 7" key="1">
    <citation type="submission" date="2024-07" db="EMBL/GenBank/DDBJ databases">
        <title>Section-level genome sequencing and comparative genomics of Aspergillus sections Usti and Cavernicolus.</title>
        <authorList>
            <consortium name="Lawrence Berkeley National Laboratory"/>
            <person name="Nybo J.L."/>
            <person name="Vesth T.C."/>
            <person name="Theobald S."/>
            <person name="Frisvad J.C."/>
            <person name="Larsen T.O."/>
            <person name="Kjaerboelling I."/>
            <person name="Rothschild-Mancinelli K."/>
            <person name="Lyhne E.K."/>
            <person name="Kogle M.E."/>
            <person name="Barry K."/>
            <person name="Clum A."/>
            <person name="Na H."/>
            <person name="Ledsgaard L."/>
            <person name="Lin J."/>
            <person name="Lipzen A."/>
            <person name="Kuo A."/>
            <person name="Riley R."/>
            <person name="Mondo S."/>
            <person name="Labutti K."/>
            <person name="Haridas S."/>
            <person name="Pangalinan J."/>
            <person name="Salamov A.A."/>
            <person name="Simmons B.A."/>
            <person name="Magnuson J.K."/>
            <person name="Chen J."/>
            <person name="Drula E."/>
            <person name="Henrissat B."/>
            <person name="Wiebenga A."/>
            <person name="Lubbers R.J."/>
            <person name="Gomes A.C."/>
            <person name="Makela M.R."/>
            <person name="Stajich J."/>
            <person name="Grigoriev I.V."/>
            <person name="Mortensen U.H."/>
            <person name="De Vries R.P."/>
            <person name="Baker S.E."/>
            <person name="Andersen M.R."/>
        </authorList>
    </citation>
    <scope>NUCLEOTIDE SEQUENCE [LARGE SCALE GENOMIC DNA]</scope>
    <source>
        <strain evidence="6 7">CBS 588.65</strain>
    </source>
</reference>
<feature type="transmembrane region" description="Helical" evidence="5">
    <location>
        <begin position="53"/>
        <end position="74"/>
    </location>
</feature>
<feature type="transmembrane region" description="Helical" evidence="5">
    <location>
        <begin position="332"/>
        <end position="350"/>
    </location>
</feature>
<feature type="transmembrane region" description="Helical" evidence="5">
    <location>
        <begin position="246"/>
        <end position="268"/>
    </location>
</feature>
<keyword evidence="2 5" id="KW-0812">Transmembrane</keyword>
<comment type="caution">
    <text evidence="6">The sequence shown here is derived from an EMBL/GenBank/DDBJ whole genome shotgun (WGS) entry which is preliminary data.</text>
</comment>
<keyword evidence="7" id="KW-1185">Reference proteome</keyword>
<feature type="transmembrane region" description="Helical" evidence="5">
    <location>
        <begin position="174"/>
        <end position="196"/>
    </location>
</feature>
<dbReference type="Gene3D" id="1.20.1250.20">
    <property type="entry name" value="MFS general substrate transporter like domains"/>
    <property type="match status" value="1"/>
</dbReference>
<dbReference type="PANTHER" id="PTHR23502">
    <property type="entry name" value="MAJOR FACILITATOR SUPERFAMILY"/>
    <property type="match status" value="1"/>
</dbReference>
<protein>
    <submittedName>
        <fullName evidence="6">Major facilitator superfamily domain-containing protein</fullName>
    </submittedName>
</protein>
<comment type="subcellular location">
    <subcellularLocation>
        <location evidence="1">Membrane</location>
        <topology evidence="1">Multi-pass membrane protein</topology>
    </subcellularLocation>
</comment>
<evidence type="ECO:0000313" key="6">
    <source>
        <dbReference type="EMBL" id="KAL2816663.1"/>
    </source>
</evidence>
<evidence type="ECO:0000256" key="5">
    <source>
        <dbReference type="SAM" id="Phobius"/>
    </source>
</evidence>
<organism evidence="6 7">
    <name type="scientific">Aspergillus granulosus</name>
    <dbReference type="NCBI Taxonomy" id="176169"/>
    <lineage>
        <taxon>Eukaryota</taxon>
        <taxon>Fungi</taxon>
        <taxon>Dikarya</taxon>
        <taxon>Ascomycota</taxon>
        <taxon>Pezizomycotina</taxon>
        <taxon>Eurotiomycetes</taxon>
        <taxon>Eurotiomycetidae</taxon>
        <taxon>Eurotiales</taxon>
        <taxon>Aspergillaceae</taxon>
        <taxon>Aspergillus</taxon>
        <taxon>Aspergillus subgen. Nidulantes</taxon>
    </lineage>
</organism>
<dbReference type="PANTHER" id="PTHR23502:SF2">
    <property type="entry name" value="TRANSPORTER, PUTATIVE (AFU_ORTHOLOGUE AFUA_2G08910)-RELATED"/>
    <property type="match status" value="1"/>
</dbReference>
<dbReference type="InterPro" id="IPR011701">
    <property type="entry name" value="MFS"/>
</dbReference>
<evidence type="ECO:0000256" key="3">
    <source>
        <dbReference type="ARBA" id="ARBA00022989"/>
    </source>
</evidence>
<feature type="transmembrane region" description="Helical" evidence="5">
    <location>
        <begin position="144"/>
        <end position="168"/>
    </location>
</feature>
<evidence type="ECO:0000256" key="1">
    <source>
        <dbReference type="ARBA" id="ARBA00004141"/>
    </source>
</evidence>
<gene>
    <name evidence="6" type="ORF">BJX63DRAFT_419862</name>
</gene>
<proteinExistence type="predicted"/>
<dbReference type="Pfam" id="PF07690">
    <property type="entry name" value="MFS_1"/>
    <property type="match status" value="1"/>
</dbReference>
<evidence type="ECO:0000313" key="7">
    <source>
        <dbReference type="Proteomes" id="UP001610334"/>
    </source>
</evidence>
<dbReference type="SUPFAM" id="SSF103473">
    <property type="entry name" value="MFS general substrate transporter"/>
    <property type="match status" value="1"/>
</dbReference>
<keyword evidence="3 5" id="KW-1133">Transmembrane helix</keyword>
<feature type="transmembrane region" description="Helical" evidence="5">
    <location>
        <begin position="111"/>
        <end position="132"/>
    </location>
</feature>
<dbReference type="Proteomes" id="UP001610334">
    <property type="component" value="Unassembled WGS sequence"/>
</dbReference>
<feature type="transmembrane region" description="Helical" evidence="5">
    <location>
        <begin position="288"/>
        <end position="311"/>
    </location>
</feature>
<name>A0ABR4HMG3_9EURO</name>
<dbReference type="EMBL" id="JBFXLT010000021">
    <property type="protein sequence ID" value="KAL2816663.1"/>
    <property type="molecule type" value="Genomic_DNA"/>
</dbReference>
<dbReference type="InterPro" id="IPR036259">
    <property type="entry name" value="MFS_trans_sf"/>
</dbReference>
<evidence type="ECO:0000256" key="2">
    <source>
        <dbReference type="ARBA" id="ARBA00022692"/>
    </source>
</evidence>
<accession>A0ABR4HMG3</accession>
<evidence type="ECO:0000256" key="4">
    <source>
        <dbReference type="ARBA" id="ARBA00023136"/>
    </source>
</evidence>
<sequence length="371" mass="41778">MDKLQFRHVEAAEPEKALEVPYLLSRHGTLDLDPLPSMSDVDPYNWPAWKKTINLAPVAFHAMMATFTAASIQCAPFADRYDRRHILLFSLPTSLVGNISCAKSPSYATMGLYRAITGFFICPAAAIGSGVVREVFFKRDCARYMGVWTLMVMLGVPSAPFIPGFVVMRVGYRWIYWILAIVNAVQLILYFFFFGAETLYTTAGREVSKTTKSSYRRLLTFKRLGPLPLTPGEFLRPLRLAARPCFILPSIAYAIVFLFANILIAIEIPQIFPEKFSLNAEQVGLQNLAIIFSSGVGELFGGLLSNQWMWYREKKMKKRGNGMAPAPEYRLWLSYAGIVLVICGVVVFLVQTENTSTWWNVNATHRGGRRI</sequence>
<keyword evidence="4 5" id="KW-0472">Membrane</keyword>